<reference evidence="4" key="1">
    <citation type="journal article" date="2014" name="Int. J. Syst. Evol. Microbiol.">
        <title>Complete genome of a new Firmicutes species belonging to the dominant human colonic microbiota ('Ruminococcus bicirculans') reveals two chromosomes and a selective capacity to utilize plant glucans.</title>
        <authorList>
            <consortium name="NISC Comparative Sequencing Program"/>
            <person name="Wegmann U."/>
            <person name="Louis P."/>
            <person name="Goesmann A."/>
            <person name="Henrissat B."/>
            <person name="Duncan S.H."/>
            <person name="Flint H.J."/>
        </authorList>
    </citation>
    <scope>NUCLEOTIDE SEQUENCE</scope>
    <source>
        <strain evidence="4">KCTC 62575</strain>
    </source>
</reference>
<dbReference type="Pfam" id="PF08447">
    <property type="entry name" value="PAS_3"/>
    <property type="match status" value="1"/>
</dbReference>
<reference evidence="4" key="4">
    <citation type="submission" date="2024-09" db="EMBL/GenBank/DDBJ databases">
        <authorList>
            <person name="Sun Q."/>
            <person name="Mori K."/>
        </authorList>
    </citation>
    <scope>NUCLEOTIDE SEQUENCE</scope>
    <source>
        <strain evidence="4">KCTC 62575</strain>
    </source>
</reference>
<dbReference type="SMART" id="SM00267">
    <property type="entry name" value="GGDEF"/>
    <property type="match status" value="1"/>
</dbReference>
<evidence type="ECO:0000259" key="3">
    <source>
        <dbReference type="PROSITE" id="PS50887"/>
    </source>
</evidence>
<dbReference type="InterPro" id="IPR001633">
    <property type="entry name" value="EAL_dom"/>
</dbReference>
<dbReference type="OrthoDB" id="9804951at2"/>
<dbReference type="InterPro" id="IPR029787">
    <property type="entry name" value="Nucleotide_cyclase"/>
</dbReference>
<dbReference type="AlphaFoldDB" id="A0A371YP37"/>
<sequence length="710" mass="80249">MARLDLPHETQMGQTDTSQTTIVPAKTVISDEVKLTLDLLPHLVWIKRADAVYGNTALKEYLGTEQSLQDCEWLKCVYQEDAEHLYNLWNHAQKTGQKFEKECRIRDVNDQYHWFLLLAQSHARAAKQFDWTITCTYIHERAVLLRDTTDSLRAHTDMLDVSVDCIKIVRPNGTVSHMNRSGCIALLGKEKVKKFDMEWLGLLPPEVRDKGQIAISAAAKGKNARFAGMSGEGAARQYWDNILTPVVNDEGQTTSILCVSRDITLQRIAENKLRISSERDELTGLMNRRSFKQRLKKSLLKAKANKKMVGLMLIDLDHFKHINDTLGHPAGDHLLRILSKRLSHSCDEQTYVARLGGDEFAVVVETLDELETFKQATQKVLRQLDRPITYTGKLINGGMSIGCAMYPQDAKDSSNLLKFADTALNNLKDGGRGGVRFFNQDMLEITLKKAKQLETARRIVRDNSIEPHYQPKVNLETGKIIGFEALLRWKDVEHGIQLPSTVVEAFNDYELATKIAETMHLKIFNDISCWLQQGLDVVPVSINASPVEFMRDNYAETLLKRLEKQQIPHHLIEVEITEHILAERGYVYVARALNKLKQVGVRIALDDFGTGHSSLTHLHDYPVDSLKIDCDFVHRMNSELPIHAIVQGISQLGPILSLDIIAEGIETQEQLDSLKKVGCTLGQGFLFSKAIQSDCVVEMLSHNTLRIKND</sequence>
<dbReference type="InterPro" id="IPR052155">
    <property type="entry name" value="Biofilm_reg_signaling"/>
</dbReference>
<evidence type="ECO:0000313" key="6">
    <source>
        <dbReference type="Proteomes" id="UP000240957"/>
    </source>
</evidence>
<dbReference type="Gene3D" id="3.20.20.450">
    <property type="entry name" value="EAL domain"/>
    <property type="match status" value="1"/>
</dbReference>
<dbReference type="Proteomes" id="UP000240957">
    <property type="component" value="Unassembled WGS sequence"/>
</dbReference>
<dbReference type="CDD" id="cd01948">
    <property type="entry name" value="EAL"/>
    <property type="match status" value="1"/>
</dbReference>
<dbReference type="Pfam" id="PF00563">
    <property type="entry name" value="EAL"/>
    <property type="match status" value="1"/>
</dbReference>
<dbReference type="EMBL" id="PYIX02000020">
    <property type="protein sequence ID" value="RFC83237.1"/>
    <property type="molecule type" value="Genomic_DNA"/>
</dbReference>
<dbReference type="Gene3D" id="3.30.70.270">
    <property type="match status" value="1"/>
</dbReference>
<reference evidence="5 6" key="2">
    <citation type="submission" date="2018-08" db="EMBL/GenBank/DDBJ databases">
        <title>The draft genome of Acinetobacter sichuanensis strain WCHAc060041.</title>
        <authorList>
            <person name="Qin J."/>
            <person name="Feng Y."/>
            <person name="Zong Z."/>
        </authorList>
    </citation>
    <scope>NUCLEOTIDE SEQUENCE [LARGE SCALE GENOMIC DNA]</scope>
    <source>
        <strain evidence="5 6">WCHAc060041</strain>
    </source>
</reference>
<gene>
    <name evidence="4" type="ORF">ACFODO_09985</name>
    <name evidence="5" type="ORF">C9E89_012590</name>
</gene>
<dbReference type="PROSITE" id="PS50887">
    <property type="entry name" value="GGDEF"/>
    <property type="match status" value="1"/>
</dbReference>
<dbReference type="PROSITE" id="PS50883">
    <property type="entry name" value="EAL"/>
    <property type="match status" value="1"/>
</dbReference>
<comment type="caution">
    <text evidence="5">The sequence shown here is derived from an EMBL/GenBank/DDBJ whole genome shotgun (WGS) entry which is preliminary data.</text>
</comment>
<evidence type="ECO:0000313" key="7">
    <source>
        <dbReference type="Proteomes" id="UP001595455"/>
    </source>
</evidence>
<dbReference type="PANTHER" id="PTHR44757">
    <property type="entry name" value="DIGUANYLATE CYCLASE DGCP"/>
    <property type="match status" value="1"/>
</dbReference>
<proteinExistence type="predicted"/>
<dbReference type="PROSITE" id="PS50113">
    <property type="entry name" value="PAC"/>
    <property type="match status" value="1"/>
</dbReference>
<feature type="domain" description="GGDEF" evidence="3">
    <location>
        <begin position="307"/>
        <end position="440"/>
    </location>
</feature>
<feature type="domain" description="PAC" evidence="1">
    <location>
        <begin position="222"/>
        <end position="275"/>
    </location>
</feature>
<dbReference type="CDD" id="cd01949">
    <property type="entry name" value="GGDEF"/>
    <property type="match status" value="1"/>
</dbReference>
<organism evidence="5 6">
    <name type="scientific">Acinetobacter sichuanensis</name>
    <dbReference type="NCBI Taxonomy" id="2136183"/>
    <lineage>
        <taxon>Bacteria</taxon>
        <taxon>Pseudomonadati</taxon>
        <taxon>Pseudomonadota</taxon>
        <taxon>Gammaproteobacteria</taxon>
        <taxon>Moraxellales</taxon>
        <taxon>Moraxellaceae</taxon>
        <taxon>Acinetobacter</taxon>
    </lineage>
</organism>
<evidence type="ECO:0000259" key="1">
    <source>
        <dbReference type="PROSITE" id="PS50113"/>
    </source>
</evidence>
<reference evidence="7" key="3">
    <citation type="journal article" date="2019" name="Int. J. Syst. Evol. Microbiol.">
        <title>The Global Catalogue of Microorganisms (GCM) 10K type strain sequencing project: providing services to taxonomists for standard genome sequencing and annotation.</title>
        <authorList>
            <consortium name="The Broad Institute Genomics Platform"/>
            <consortium name="The Broad Institute Genome Sequencing Center for Infectious Disease"/>
            <person name="Wu L."/>
            <person name="Ma J."/>
        </authorList>
    </citation>
    <scope>NUCLEOTIDE SEQUENCE [LARGE SCALE GENOMIC DNA]</scope>
    <source>
        <strain evidence="7">KCTC 62575</strain>
    </source>
</reference>
<dbReference type="InterPro" id="IPR013656">
    <property type="entry name" value="PAS_4"/>
</dbReference>
<dbReference type="SUPFAM" id="SSF141868">
    <property type="entry name" value="EAL domain-like"/>
    <property type="match status" value="1"/>
</dbReference>
<keyword evidence="7" id="KW-1185">Reference proteome</keyword>
<dbReference type="InterPro" id="IPR013655">
    <property type="entry name" value="PAS_fold_3"/>
</dbReference>
<dbReference type="EMBL" id="JBHRSF010000031">
    <property type="protein sequence ID" value="MFC2995593.1"/>
    <property type="molecule type" value="Genomic_DNA"/>
</dbReference>
<name>A0A371YP37_9GAMM</name>
<dbReference type="InterPro" id="IPR043128">
    <property type="entry name" value="Rev_trsase/Diguanyl_cyclase"/>
</dbReference>
<evidence type="ECO:0000313" key="4">
    <source>
        <dbReference type="EMBL" id="MFC2995593.1"/>
    </source>
</evidence>
<dbReference type="NCBIfam" id="TIGR00254">
    <property type="entry name" value="GGDEF"/>
    <property type="match status" value="1"/>
</dbReference>
<accession>A0A371YP37</accession>
<dbReference type="PANTHER" id="PTHR44757:SF2">
    <property type="entry name" value="BIOFILM ARCHITECTURE MAINTENANCE PROTEIN MBAA"/>
    <property type="match status" value="1"/>
</dbReference>
<evidence type="ECO:0000259" key="2">
    <source>
        <dbReference type="PROSITE" id="PS50883"/>
    </source>
</evidence>
<evidence type="ECO:0000313" key="5">
    <source>
        <dbReference type="EMBL" id="RFC83237.1"/>
    </source>
</evidence>
<dbReference type="Gene3D" id="3.30.450.20">
    <property type="entry name" value="PAS domain"/>
    <property type="match status" value="2"/>
</dbReference>
<dbReference type="InterPro" id="IPR000160">
    <property type="entry name" value="GGDEF_dom"/>
</dbReference>
<protein>
    <submittedName>
        <fullName evidence="5">Bifunctional diguanylate cyclase/phosphodiesterase</fullName>
    </submittedName>
    <submittedName>
        <fullName evidence="4">EAL domain-containing protein</fullName>
    </submittedName>
</protein>
<dbReference type="RefSeq" id="WP_107008692.1">
    <property type="nucleotide sequence ID" value="NZ_JBHRSF010000031.1"/>
</dbReference>
<dbReference type="InterPro" id="IPR035965">
    <property type="entry name" value="PAS-like_dom_sf"/>
</dbReference>
<dbReference type="SUPFAM" id="SSF55073">
    <property type="entry name" value="Nucleotide cyclase"/>
    <property type="match status" value="1"/>
</dbReference>
<feature type="domain" description="EAL" evidence="2">
    <location>
        <begin position="449"/>
        <end position="704"/>
    </location>
</feature>
<dbReference type="Proteomes" id="UP001595455">
    <property type="component" value="Unassembled WGS sequence"/>
</dbReference>
<dbReference type="SMART" id="SM00052">
    <property type="entry name" value="EAL"/>
    <property type="match status" value="1"/>
</dbReference>
<dbReference type="InterPro" id="IPR000700">
    <property type="entry name" value="PAS-assoc_C"/>
</dbReference>
<dbReference type="SUPFAM" id="SSF55785">
    <property type="entry name" value="PYP-like sensor domain (PAS domain)"/>
    <property type="match status" value="2"/>
</dbReference>
<dbReference type="Pfam" id="PF00990">
    <property type="entry name" value="GGDEF"/>
    <property type="match status" value="1"/>
</dbReference>
<dbReference type="Pfam" id="PF08448">
    <property type="entry name" value="PAS_4"/>
    <property type="match status" value="1"/>
</dbReference>
<dbReference type="InterPro" id="IPR035919">
    <property type="entry name" value="EAL_sf"/>
</dbReference>